<dbReference type="InterPro" id="IPR046675">
    <property type="entry name" value="DUF6545"/>
</dbReference>
<dbReference type="RefSeq" id="WP_150527858.1">
    <property type="nucleotide sequence ID" value="NZ_BNBW01000009.1"/>
</dbReference>
<evidence type="ECO:0000313" key="5">
    <source>
        <dbReference type="Proteomes" id="UP000325563"/>
    </source>
</evidence>
<feature type="domain" description="DUF6545" evidence="3">
    <location>
        <begin position="251"/>
        <end position="315"/>
    </location>
</feature>
<gene>
    <name evidence="4" type="ORF">CP980_08145</name>
</gene>
<feature type="transmembrane region" description="Helical" evidence="2">
    <location>
        <begin position="173"/>
        <end position="198"/>
    </location>
</feature>
<keyword evidence="2" id="KW-1133">Transmembrane helix</keyword>
<evidence type="ECO:0000259" key="3">
    <source>
        <dbReference type="Pfam" id="PF20182"/>
    </source>
</evidence>
<feature type="region of interest" description="Disordered" evidence="1">
    <location>
        <begin position="308"/>
        <end position="333"/>
    </location>
</feature>
<dbReference type="Proteomes" id="UP000325563">
    <property type="component" value="Chromosome"/>
</dbReference>
<dbReference type="Pfam" id="PF20182">
    <property type="entry name" value="DUF6545"/>
    <property type="match status" value="1"/>
</dbReference>
<protein>
    <recommendedName>
        <fullName evidence="3">DUF6545 domain-containing protein</fullName>
    </recommendedName>
</protein>
<feature type="transmembrane region" description="Helical" evidence="2">
    <location>
        <begin position="34"/>
        <end position="55"/>
    </location>
</feature>
<dbReference type="KEGG" id="svn:CP980_08145"/>
<evidence type="ECO:0000256" key="2">
    <source>
        <dbReference type="SAM" id="Phobius"/>
    </source>
</evidence>
<feature type="transmembrane region" description="Helical" evidence="2">
    <location>
        <begin position="141"/>
        <end position="167"/>
    </location>
</feature>
<dbReference type="GeneID" id="95610535"/>
<dbReference type="InterPro" id="IPR050039">
    <property type="entry name" value="MAB_1171c-like"/>
</dbReference>
<reference evidence="4 5" key="1">
    <citation type="submission" date="2017-09" db="EMBL/GenBank/DDBJ databases">
        <authorList>
            <person name="Lee N."/>
            <person name="Cho B.-K."/>
        </authorList>
    </citation>
    <scope>NUCLEOTIDE SEQUENCE [LARGE SCALE GENOMIC DNA]</scope>
    <source>
        <strain evidence="4 5">ATCC 27476</strain>
    </source>
</reference>
<keyword evidence="2" id="KW-0812">Transmembrane</keyword>
<evidence type="ECO:0000256" key="1">
    <source>
        <dbReference type="SAM" id="MobiDB-lite"/>
    </source>
</evidence>
<dbReference type="EMBL" id="CP023692">
    <property type="protein sequence ID" value="QEV45035.1"/>
    <property type="molecule type" value="Genomic_DNA"/>
</dbReference>
<accession>A0A5J6J3B4</accession>
<name>A0A5J6J3B4_STRVI</name>
<feature type="transmembrane region" description="Helical" evidence="2">
    <location>
        <begin position="100"/>
        <end position="120"/>
    </location>
</feature>
<evidence type="ECO:0000313" key="4">
    <source>
        <dbReference type="EMBL" id="QEV45035.1"/>
    </source>
</evidence>
<keyword evidence="5" id="KW-1185">Reference proteome</keyword>
<organism evidence="4 5">
    <name type="scientific">Streptomyces vinaceus</name>
    <dbReference type="NCBI Taxonomy" id="1960"/>
    <lineage>
        <taxon>Bacteria</taxon>
        <taxon>Bacillati</taxon>
        <taxon>Actinomycetota</taxon>
        <taxon>Actinomycetes</taxon>
        <taxon>Kitasatosporales</taxon>
        <taxon>Streptomycetaceae</taxon>
        <taxon>Streptomyces</taxon>
    </lineage>
</organism>
<proteinExistence type="predicted"/>
<keyword evidence="2" id="KW-0472">Membrane</keyword>
<feature type="transmembrane region" description="Helical" evidence="2">
    <location>
        <begin position="210"/>
        <end position="238"/>
    </location>
</feature>
<feature type="transmembrane region" description="Helical" evidence="2">
    <location>
        <begin position="67"/>
        <end position="88"/>
    </location>
</feature>
<dbReference type="AlphaFoldDB" id="A0A5J6J3B4"/>
<dbReference type="NCBIfam" id="NF042915">
    <property type="entry name" value="MAB_1171c_fam"/>
    <property type="match status" value="1"/>
</dbReference>
<sequence length="333" mass="36218">MVTRLQSLLSAFLCLALLAKMVALRVGSRPTPQAPLLLTALGSFTVAALVGIPAVRAQIPIATVPGVASIIMDTGVSVSLALLATYLWTPLWRAGPVPWWRGRLFLTALAVSALLAALMASTPRALRTDPLQNQYTGDWRIVGVYVIGNLFFLGCSGASAIACARIVRMVRGHIAVGVAVGAVGMVAYAVTCVNRLFLVAGQPLLAGEWFTWYSVLNFVFTEAAVLASVLGLHFTAVWRVTVGCRRLCDDLRVFLLLGPAWRRLTALHPDVVLPWEPGPRGLRDRLDLSYRRYRREIECQDALLLTGAHPAERPRPTPRRHPTAHTSPGTRHP</sequence>